<organism evidence="2 3">
    <name type="scientific">Reichenbachiella faecimaris</name>
    <dbReference type="NCBI Taxonomy" id="692418"/>
    <lineage>
        <taxon>Bacteria</taxon>
        <taxon>Pseudomonadati</taxon>
        <taxon>Bacteroidota</taxon>
        <taxon>Cytophagia</taxon>
        <taxon>Cytophagales</taxon>
        <taxon>Reichenbachiellaceae</taxon>
        <taxon>Reichenbachiella</taxon>
    </lineage>
</organism>
<sequence length="210" mass="23740">MKNRSPFIVVSSISIMLLVVGIYAFRTDKIPNADDVRKKKEPHSSSFFEIVNQAFTKFEDTSKLGQQITAVLFEYQDNCCKNIVIIRIDSVLYLLATNSAQSVNRMSSEKQKTMSFGLLAYIMENQSTLPLEAIKRIGMFKLNSENNPKLYVKNGDGELFKLTLDSDNMSLPTCMNIAKKVTDLLLETTGYHPSISGFEKYHLNQSSNEN</sequence>
<dbReference type="EMBL" id="FWYF01000003">
    <property type="protein sequence ID" value="SMD36707.1"/>
    <property type="molecule type" value="Genomic_DNA"/>
</dbReference>
<gene>
    <name evidence="2" type="ORF">SAMN04488029_3030</name>
</gene>
<keyword evidence="1" id="KW-1133">Transmembrane helix</keyword>
<name>A0A1W2GJ75_REIFA</name>
<feature type="transmembrane region" description="Helical" evidence="1">
    <location>
        <begin position="7"/>
        <end position="25"/>
    </location>
</feature>
<accession>A0A1W2GJ75</accession>
<dbReference type="Proteomes" id="UP000192472">
    <property type="component" value="Unassembled WGS sequence"/>
</dbReference>
<keyword evidence="1" id="KW-0472">Membrane</keyword>
<keyword evidence="3" id="KW-1185">Reference proteome</keyword>
<protein>
    <submittedName>
        <fullName evidence="2">Uncharacterized protein</fullName>
    </submittedName>
</protein>
<dbReference type="AlphaFoldDB" id="A0A1W2GJ75"/>
<reference evidence="2 3" key="1">
    <citation type="submission" date="2017-04" db="EMBL/GenBank/DDBJ databases">
        <authorList>
            <person name="Afonso C.L."/>
            <person name="Miller P.J."/>
            <person name="Scott M.A."/>
            <person name="Spackman E."/>
            <person name="Goraichik I."/>
            <person name="Dimitrov K.M."/>
            <person name="Suarez D.L."/>
            <person name="Swayne D.E."/>
        </authorList>
    </citation>
    <scope>NUCLEOTIDE SEQUENCE [LARGE SCALE GENOMIC DNA]</scope>
    <source>
        <strain evidence="2 3">DSM 26133</strain>
    </source>
</reference>
<evidence type="ECO:0000256" key="1">
    <source>
        <dbReference type="SAM" id="Phobius"/>
    </source>
</evidence>
<evidence type="ECO:0000313" key="3">
    <source>
        <dbReference type="Proteomes" id="UP000192472"/>
    </source>
</evidence>
<proteinExistence type="predicted"/>
<dbReference type="RefSeq" id="WP_084373672.1">
    <property type="nucleotide sequence ID" value="NZ_FWYF01000003.1"/>
</dbReference>
<evidence type="ECO:0000313" key="2">
    <source>
        <dbReference type="EMBL" id="SMD36707.1"/>
    </source>
</evidence>
<keyword evidence="1" id="KW-0812">Transmembrane</keyword>
<dbReference type="STRING" id="692418.SAMN04488029_3030"/>